<evidence type="ECO:0000256" key="7">
    <source>
        <dbReference type="PIRSR" id="PIRSR001369-1"/>
    </source>
</evidence>
<organism evidence="9 10">
    <name type="scientific">Pyrococcus furiosus (strain ATCC 43587 / DSM 3638 / JCM 8422 / Vc1)</name>
    <dbReference type="NCBI Taxonomy" id="186497"/>
    <lineage>
        <taxon>Archaea</taxon>
        <taxon>Methanobacteriati</taxon>
        <taxon>Methanobacteriota</taxon>
        <taxon>Thermococci</taxon>
        <taxon>Thermococcales</taxon>
        <taxon>Thermococcaceae</taxon>
        <taxon>Pyrococcus</taxon>
    </lineage>
</organism>
<dbReference type="InterPro" id="IPR036969">
    <property type="entry name" value="Citrate_synthase_sf"/>
</dbReference>
<dbReference type="Gene3D" id="1.10.230.10">
    <property type="entry name" value="Cytochrome P450-Terp, domain 2"/>
    <property type="match status" value="1"/>
</dbReference>
<dbReference type="InterPro" id="IPR002020">
    <property type="entry name" value="Citrate_synthase"/>
</dbReference>
<dbReference type="GO" id="GO:0036440">
    <property type="term" value="F:citrate synthase activity"/>
    <property type="evidence" value="ECO:0007669"/>
    <property type="project" value="UniProtKB-EC"/>
</dbReference>
<dbReference type="InterPro" id="IPR016143">
    <property type="entry name" value="Citrate_synth-like_sm_a-sub"/>
</dbReference>
<dbReference type="InterPro" id="IPR019810">
    <property type="entry name" value="Citrate_synthase_AS"/>
</dbReference>
<comment type="catalytic activity">
    <reaction evidence="5 6">
        <text>oxaloacetate + acetyl-CoA + H2O = citrate + CoA + H(+)</text>
        <dbReference type="Rhea" id="RHEA:16845"/>
        <dbReference type="ChEBI" id="CHEBI:15377"/>
        <dbReference type="ChEBI" id="CHEBI:15378"/>
        <dbReference type="ChEBI" id="CHEBI:16452"/>
        <dbReference type="ChEBI" id="CHEBI:16947"/>
        <dbReference type="ChEBI" id="CHEBI:57287"/>
        <dbReference type="ChEBI" id="CHEBI:57288"/>
        <dbReference type="EC" id="2.3.3.16"/>
    </reaction>
</comment>
<feature type="active site" evidence="7">
    <location>
        <position position="313"/>
    </location>
</feature>
<dbReference type="GO" id="GO:0005737">
    <property type="term" value="C:cytoplasm"/>
    <property type="evidence" value="ECO:0007669"/>
    <property type="project" value="InterPro"/>
</dbReference>
<dbReference type="PROSITE" id="PS00480">
    <property type="entry name" value="CITRATE_SYNTHASE"/>
    <property type="match status" value="1"/>
</dbReference>
<dbReference type="CDD" id="cd06118">
    <property type="entry name" value="citrate_synt_like_1"/>
    <property type="match status" value="1"/>
</dbReference>
<evidence type="ECO:0000313" key="10">
    <source>
        <dbReference type="Proteomes" id="UP000324354"/>
    </source>
</evidence>
<dbReference type="Proteomes" id="UP000324354">
    <property type="component" value="Chromosome"/>
</dbReference>
<evidence type="ECO:0000256" key="4">
    <source>
        <dbReference type="ARBA" id="ARBA00022679"/>
    </source>
</evidence>
<dbReference type="OrthoDB" id="21302at2157"/>
<proteinExistence type="inferred from homology"/>
<gene>
    <name evidence="9" type="ORF">PFDSM3638_00960</name>
</gene>
<dbReference type="PRINTS" id="PR00143">
    <property type="entry name" value="CITRTSNTHASE"/>
</dbReference>
<dbReference type="InterPro" id="IPR016142">
    <property type="entry name" value="Citrate_synth-like_lrg_a-sub"/>
</dbReference>
<evidence type="ECO:0000313" key="9">
    <source>
        <dbReference type="EMBL" id="QEK77929.1"/>
    </source>
</evidence>
<dbReference type="NCBIfam" id="TIGR01800">
    <property type="entry name" value="cit_synth_II"/>
    <property type="match status" value="1"/>
</dbReference>
<dbReference type="GeneID" id="13301999"/>
<dbReference type="KEGG" id="pfu:PF0203"/>
<reference evidence="9 10" key="1">
    <citation type="submission" date="2017-08" db="EMBL/GenBank/DDBJ databases">
        <title>Resequencing and Reannotation of the genome of Pyrococcus furiosus type strain DSM3638.</title>
        <authorList>
            <person name="Reichelt R.M."/>
            <person name="Bunk B."/>
        </authorList>
    </citation>
    <scope>NUCLEOTIDE SEQUENCE [LARGE SCALE GENOMIC DNA]</scope>
    <source>
        <strain evidence="9 10">DSM 3638</strain>
    </source>
</reference>
<dbReference type="SMR" id="A0A5C0XMN5"/>
<dbReference type="SUPFAM" id="SSF48256">
    <property type="entry name" value="Citrate synthase"/>
    <property type="match status" value="1"/>
</dbReference>
<evidence type="ECO:0000256" key="2">
    <source>
        <dbReference type="ARBA" id="ARBA00010566"/>
    </source>
</evidence>
<evidence type="ECO:0000256" key="3">
    <source>
        <dbReference type="ARBA" id="ARBA00022532"/>
    </source>
</evidence>
<dbReference type="GO" id="GO:0005975">
    <property type="term" value="P:carbohydrate metabolic process"/>
    <property type="evidence" value="ECO:0007669"/>
    <property type="project" value="TreeGrafter"/>
</dbReference>
<dbReference type="UniPathway" id="UPA00223"/>
<accession>A0A5C0XMN5</accession>
<dbReference type="PANTHER" id="PTHR11739">
    <property type="entry name" value="CITRATE SYNTHASE"/>
    <property type="match status" value="1"/>
</dbReference>
<evidence type="ECO:0000256" key="6">
    <source>
        <dbReference type="PIRNR" id="PIRNR001369"/>
    </source>
</evidence>
<dbReference type="AlphaFoldDB" id="A0A5C0XMN5"/>
<evidence type="ECO:0000256" key="5">
    <source>
        <dbReference type="ARBA" id="ARBA00049288"/>
    </source>
</evidence>
<dbReference type="RefSeq" id="WP_011011316.1">
    <property type="nucleotide sequence ID" value="NC_003413.1"/>
</dbReference>
<dbReference type="EMBL" id="CP023154">
    <property type="protein sequence ID" value="QEK77929.1"/>
    <property type="molecule type" value="Genomic_DNA"/>
</dbReference>
<evidence type="ECO:0000256" key="1">
    <source>
        <dbReference type="ARBA" id="ARBA00005163"/>
    </source>
</evidence>
<dbReference type="PANTHER" id="PTHR11739:SF4">
    <property type="entry name" value="CITRATE SYNTHASE, PEROXISOMAL"/>
    <property type="match status" value="1"/>
</dbReference>
<dbReference type="PIRSF" id="PIRSF001369">
    <property type="entry name" value="Citrate_synth"/>
    <property type="match status" value="1"/>
</dbReference>
<comment type="similarity">
    <text evidence="2 6 8">Belongs to the citrate synthase family.</text>
</comment>
<sequence>MNTEKYLAKGLEDVYIDQTNICYIDGKEGKLYYRGYSVEELAELSTFEEVVYLLWWGKLPSLSELENFKKELAKSRGLPKEVIEIMEALPKNTHPMGALRTIISYLGNIDDSGDIPVTPEEVYRIGISVTAKIPTIVANWYRIKNGLEYVPPKEKLSHAANFLYMLHGEEPPKEWEKAMDVALILYAEHEINASTLAVMTVGSTLSDYYSAILAGIGALKGPIHGGAVEEAIKQFMEIGSPEKVEEWFFKALQQKRKIMGAGHRVYKTYDPRARIFKKYASKLGDKKLFEIAERLERLVEEYLSKKGISINVDYWSGLVFYGMKIPIELYTTIFAMGRIAGWTAHLAEYVSHNRIIRPRLQYVGEIGKKYLPIELRR</sequence>
<feature type="active site" evidence="7">
    <location>
        <position position="263"/>
    </location>
</feature>
<dbReference type="Gene3D" id="1.10.580.10">
    <property type="entry name" value="Citrate Synthase, domain 1"/>
    <property type="match status" value="1"/>
</dbReference>
<keyword evidence="9" id="KW-0012">Acyltransferase</keyword>
<evidence type="ECO:0000256" key="8">
    <source>
        <dbReference type="RuleBase" id="RU000441"/>
    </source>
</evidence>
<comment type="pathway">
    <text evidence="1">Carbohydrate metabolism; tricarboxylic acid cycle.</text>
</comment>
<protein>
    <recommendedName>
        <fullName evidence="6 8">Citrate synthase</fullName>
        <ecNumber evidence="6">2.3.3.16</ecNumber>
    </recommendedName>
</protein>
<dbReference type="GO" id="GO:0006099">
    <property type="term" value="P:tricarboxylic acid cycle"/>
    <property type="evidence" value="ECO:0007669"/>
    <property type="project" value="UniProtKB-UniPathway"/>
</dbReference>
<dbReference type="InterPro" id="IPR024176">
    <property type="entry name" value="Citrate_synthase_bac-typ"/>
</dbReference>
<dbReference type="Pfam" id="PF00285">
    <property type="entry name" value="Citrate_synt"/>
    <property type="match status" value="1"/>
</dbReference>
<name>A0A5C0XMN5_PYRFU</name>
<dbReference type="GeneID" id="41711994"/>
<dbReference type="InterPro" id="IPR011278">
    <property type="entry name" value="2-MeCitrate/Citrate_synth_II"/>
</dbReference>
<dbReference type="EC" id="2.3.3.16" evidence="6"/>
<keyword evidence="3" id="KW-0816">Tricarboxylic acid cycle</keyword>
<keyword evidence="4 6" id="KW-0808">Transferase</keyword>